<evidence type="ECO:0000313" key="9">
    <source>
        <dbReference type="Proteomes" id="UP001596306"/>
    </source>
</evidence>
<accession>A0ABW1VLF5</accession>
<evidence type="ECO:0000256" key="6">
    <source>
        <dbReference type="RuleBase" id="RU004168"/>
    </source>
</evidence>
<comment type="similarity">
    <text evidence="1 6">Belongs to the acylphosphatase family.</text>
</comment>
<dbReference type="Pfam" id="PF00708">
    <property type="entry name" value="Acylphosphatase"/>
    <property type="match status" value="1"/>
</dbReference>
<evidence type="ECO:0000256" key="1">
    <source>
        <dbReference type="ARBA" id="ARBA00005614"/>
    </source>
</evidence>
<dbReference type="InterPro" id="IPR001792">
    <property type="entry name" value="Acylphosphatase-like_dom"/>
</dbReference>
<evidence type="ECO:0000256" key="4">
    <source>
        <dbReference type="ARBA" id="ARBA00047645"/>
    </source>
</evidence>
<dbReference type="RefSeq" id="WP_386733257.1">
    <property type="nucleotide sequence ID" value="NZ_JBHSTP010000004.1"/>
</dbReference>
<feature type="domain" description="Acylphosphatase-like" evidence="7">
    <location>
        <begin position="3"/>
        <end position="89"/>
    </location>
</feature>
<comment type="caution">
    <text evidence="8">The sequence shown here is derived from an EMBL/GenBank/DDBJ whole genome shotgun (WGS) entry which is preliminary data.</text>
</comment>
<dbReference type="Proteomes" id="UP001596306">
    <property type="component" value="Unassembled WGS sequence"/>
</dbReference>
<organism evidence="8 9">
    <name type="scientific">Luethyella okanaganae</name>
    <dbReference type="NCBI Taxonomy" id="69372"/>
    <lineage>
        <taxon>Bacteria</taxon>
        <taxon>Bacillati</taxon>
        <taxon>Actinomycetota</taxon>
        <taxon>Actinomycetes</taxon>
        <taxon>Micrococcales</taxon>
        <taxon>Microbacteriaceae</taxon>
        <taxon>Luethyella</taxon>
    </lineage>
</organism>
<dbReference type="PROSITE" id="PS51160">
    <property type="entry name" value="ACYLPHOSPHATASE_3"/>
    <property type="match status" value="1"/>
</dbReference>
<dbReference type="PROSITE" id="PS00150">
    <property type="entry name" value="ACYLPHOSPHATASE_1"/>
    <property type="match status" value="1"/>
</dbReference>
<reference evidence="9" key="1">
    <citation type="journal article" date="2019" name="Int. J. Syst. Evol. Microbiol.">
        <title>The Global Catalogue of Microorganisms (GCM) 10K type strain sequencing project: providing services to taxonomists for standard genome sequencing and annotation.</title>
        <authorList>
            <consortium name="The Broad Institute Genomics Platform"/>
            <consortium name="The Broad Institute Genome Sequencing Center for Infectious Disease"/>
            <person name="Wu L."/>
            <person name="Ma J."/>
        </authorList>
    </citation>
    <scope>NUCLEOTIDE SEQUENCE [LARGE SCALE GENOMIC DNA]</scope>
    <source>
        <strain evidence="9">CCUG 43304</strain>
    </source>
</reference>
<dbReference type="PANTHER" id="PTHR47268:SF4">
    <property type="entry name" value="ACYLPHOSPHATASE"/>
    <property type="match status" value="1"/>
</dbReference>
<evidence type="ECO:0000256" key="2">
    <source>
        <dbReference type="ARBA" id="ARBA00012150"/>
    </source>
</evidence>
<keyword evidence="5" id="KW-0378">Hydrolase</keyword>
<gene>
    <name evidence="8" type="ORF">ACFQB0_15115</name>
</gene>
<sequence>MIRLLVEVRGTVQGVGFRYATKAEAERLRLVGSVRNRDDGSVEVVMEGADADVRAMLAWLAHGPRGAIVRSVDATDDEPRGDRGFHIAD</sequence>
<feature type="active site" evidence="5">
    <location>
        <position position="18"/>
    </location>
</feature>
<dbReference type="SUPFAM" id="SSF54975">
    <property type="entry name" value="Acylphosphatase/BLUF domain-like"/>
    <property type="match status" value="1"/>
</dbReference>
<dbReference type="EC" id="3.6.1.7" evidence="2 5"/>
<evidence type="ECO:0000259" key="7">
    <source>
        <dbReference type="PROSITE" id="PS51160"/>
    </source>
</evidence>
<keyword evidence="9" id="KW-1185">Reference proteome</keyword>
<protein>
    <recommendedName>
        <fullName evidence="3 5">acylphosphatase</fullName>
        <ecNumber evidence="2 5">3.6.1.7</ecNumber>
    </recommendedName>
</protein>
<dbReference type="Gene3D" id="3.30.70.100">
    <property type="match status" value="1"/>
</dbReference>
<evidence type="ECO:0000256" key="3">
    <source>
        <dbReference type="ARBA" id="ARBA00015991"/>
    </source>
</evidence>
<evidence type="ECO:0000313" key="8">
    <source>
        <dbReference type="EMBL" id="MFC6357439.1"/>
    </source>
</evidence>
<proteinExistence type="inferred from homology"/>
<dbReference type="InterPro" id="IPR017968">
    <property type="entry name" value="Acylphosphatase_CS"/>
</dbReference>
<comment type="catalytic activity">
    <reaction evidence="4 5">
        <text>an acyl phosphate + H2O = a carboxylate + phosphate + H(+)</text>
        <dbReference type="Rhea" id="RHEA:14965"/>
        <dbReference type="ChEBI" id="CHEBI:15377"/>
        <dbReference type="ChEBI" id="CHEBI:15378"/>
        <dbReference type="ChEBI" id="CHEBI:29067"/>
        <dbReference type="ChEBI" id="CHEBI:43474"/>
        <dbReference type="ChEBI" id="CHEBI:59918"/>
        <dbReference type="EC" id="3.6.1.7"/>
    </reaction>
</comment>
<dbReference type="PANTHER" id="PTHR47268">
    <property type="entry name" value="ACYLPHOSPHATASE"/>
    <property type="match status" value="1"/>
</dbReference>
<dbReference type="InterPro" id="IPR020456">
    <property type="entry name" value="Acylphosphatase"/>
</dbReference>
<dbReference type="InterPro" id="IPR036046">
    <property type="entry name" value="Acylphosphatase-like_dom_sf"/>
</dbReference>
<evidence type="ECO:0000256" key="5">
    <source>
        <dbReference type="PROSITE-ProRule" id="PRU00520"/>
    </source>
</evidence>
<dbReference type="EMBL" id="JBHSTP010000004">
    <property type="protein sequence ID" value="MFC6357439.1"/>
    <property type="molecule type" value="Genomic_DNA"/>
</dbReference>
<feature type="active site" evidence="5">
    <location>
        <position position="36"/>
    </location>
</feature>
<name>A0ABW1VLF5_9MICO</name>